<dbReference type="RefSeq" id="WP_286662238.1">
    <property type="nucleotide sequence ID" value="NZ_JBHTJD010000017.1"/>
</dbReference>
<keyword evidence="2" id="KW-1185">Reference proteome</keyword>
<evidence type="ECO:0000313" key="2">
    <source>
        <dbReference type="Proteomes" id="UP001174908"/>
    </source>
</evidence>
<dbReference type="EMBL" id="JASZYV010000006">
    <property type="protein sequence ID" value="MDM0047118.1"/>
    <property type="molecule type" value="Genomic_DNA"/>
</dbReference>
<protein>
    <submittedName>
        <fullName evidence="1">Uncharacterized protein</fullName>
    </submittedName>
</protein>
<accession>A0ABT7NGQ8</accession>
<sequence>MGAQLFIEHASSRNRGGFMVDAREVAGAGDPLHAIDVLQPCLVLEPALALVHGFVSPQP</sequence>
<reference evidence="1" key="1">
    <citation type="submission" date="2023-06" db="EMBL/GenBank/DDBJ databases">
        <authorList>
            <person name="Jiang Y."/>
            <person name="Liu Q."/>
        </authorList>
    </citation>
    <scope>NUCLEOTIDE SEQUENCE</scope>
    <source>
        <strain evidence="1">CGMCC 1.12089</strain>
    </source>
</reference>
<gene>
    <name evidence="1" type="ORF">QTH91_21680</name>
</gene>
<comment type="caution">
    <text evidence="1">The sequence shown here is derived from an EMBL/GenBank/DDBJ whole genome shotgun (WGS) entry which is preliminary data.</text>
</comment>
<organism evidence="1 2">
    <name type="scientific">Variovorax dokdonensis</name>
    <dbReference type="NCBI Taxonomy" id="344883"/>
    <lineage>
        <taxon>Bacteria</taxon>
        <taxon>Pseudomonadati</taxon>
        <taxon>Pseudomonadota</taxon>
        <taxon>Betaproteobacteria</taxon>
        <taxon>Burkholderiales</taxon>
        <taxon>Comamonadaceae</taxon>
        <taxon>Variovorax</taxon>
    </lineage>
</organism>
<evidence type="ECO:0000313" key="1">
    <source>
        <dbReference type="EMBL" id="MDM0047118.1"/>
    </source>
</evidence>
<dbReference type="Proteomes" id="UP001174908">
    <property type="component" value="Unassembled WGS sequence"/>
</dbReference>
<proteinExistence type="predicted"/>
<name>A0ABT7NGQ8_9BURK</name>